<keyword evidence="7" id="KW-0175">Coiled coil</keyword>
<feature type="transmembrane region" description="Helical" evidence="8">
    <location>
        <begin position="488"/>
        <end position="510"/>
    </location>
</feature>
<evidence type="ECO:0000256" key="3">
    <source>
        <dbReference type="ARBA" id="ARBA00022475"/>
    </source>
</evidence>
<feature type="coiled-coil region" evidence="7">
    <location>
        <begin position="659"/>
        <end position="686"/>
    </location>
</feature>
<dbReference type="GO" id="GO:0005886">
    <property type="term" value="C:plasma membrane"/>
    <property type="evidence" value="ECO:0007669"/>
    <property type="project" value="UniProtKB-SubCell"/>
</dbReference>
<feature type="transmembrane region" description="Helical" evidence="8">
    <location>
        <begin position="12"/>
        <end position="30"/>
    </location>
</feature>
<dbReference type="FunFam" id="1.20.1250.20:FF:001511">
    <property type="entry name" value="Solute carrier family 2, facilitated glucose transporter member 5"/>
    <property type="match status" value="1"/>
</dbReference>
<feature type="transmembrane region" description="Helical" evidence="8">
    <location>
        <begin position="373"/>
        <end position="392"/>
    </location>
</feature>
<dbReference type="InterPro" id="IPR005828">
    <property type="entry name" value="MFS_sugar_transport-like"/>
</dbReference>
<feature type="transmembrane region" description="Helical" evidence="8">
    <location>
        <begin position="717"/>
        <end position="740"/>
    </location>
</feature>
<feature type="transmembrane region" description="Helical" evidence="8">
    <location>
        <begin position="63"/>
        <end position="86"/>
    </location>
</feature>
<comment type="caution">
    <text evidence="10">The sequence shown here is derived from an EMBL/GenBank/DDBJ whole genome shotgun (WGS) entry which is preliminary data.</text>
</comment>
<evidence type="ECO:0000313" key="11">
    <source>
        <dbReference type="Proteomes" id="UP000316759"/>
    </source>
</evidence>
<feature type="transmembrane region" description="Helical" evidence="8">
    <location>
        <begin position="548"/>
        <end position="568"/>
    </location>
</feature>
<dbReference type="Pfam" id="PF00083">
    <property type="entry name" value="Sugar_tr"/>
    <property type="match status" value="2"/>
</dbReference>
<dbReference type="GO" id="GO:1990539">
    <property type="term" value="P:fructose import across plasma membrane"/>
    <property type="evidence" value="ECO:0007669"/>
    <property type="project" value="UniProtKB-ARBA"/>
</dbReference>
<dbReference type="InterPro" id="IPR045263">
    <property type="entry name" value="GLUT"/>
</dbReference>
<keyword evidence="5 8" id="KW-1133">Transmembrane helix</keyword>
<organism evidence="10 11">
    <name type="scientific">Fasciola gigantica</name>
    <name type="common">Giant liver fluke</name>
    <dbReference type="NCBI Taxonomy" id="46835"/>
    <lineage>
        <taxon>Eukaryota</taxon>
        <taxon>Metazoa</taxon>
        <taxon>Spiralia</taxon>
        <taxon>Lophotrochozoa</taxon>
        <taxon>Platyhelminthes</taxon>
        <taxon>Trematoda</taxon>
        <taxon>Digenea</taxon>
        <taxon>Plagiorchiida</taxon>
        <taxon>Echinostomata</taxon>
        <taxon>Echinostomatoidea</taxon>
        <taxon>Fasciolidae</taxon>
        <taxon>Fasciola</taxon>
    </lineage>
</organism>
<dbReference type="Proteomes" id="UP000316759">
    <property type="component" value="Unassembled WGS sequence"/>
</dbReference>
<proteinExistence type="predicted"/>
<comment type="subcellular location">
    <subcellularLocation>
        <location evidence="1">Cell membrane</location>
        <topology evidence="1">Multi-pass membrane protein</topology>
    </subcellularLocation>
</comment>
<name>A0A504Z156_FASGI</name>
<dbReference type="SUPFAM" id="SSF103473">
    <property type="entry name" value="MFS general substrate transporter"/>
    <property type="match status" value="2"/>
</dbReference>
<reference evidence="10 11" key="1">
    <citation type="submission" date="2019-04" db="EMBL/GenBank/DDBJ databases">
        <title>Annotation for the trematode Fasciola gigantica.</title>
        <authorList>
            <person name="Choi Y.-J."/>
        </authorList>
    </citation>
    <scope>NUCLEOTIDE SEQUENCE [LARGE SCALE GENOMIC DNA]</scope>
    <source>
        <strain evidence="10">Uganda_cow_1</strain>
    </source>
</reference>
<evidence type="ECO:0000313" key="10">
    <source>
        <dbReference type="EMBL" id="TPP66151.1"/>
    </source>
</evidence>
<dbReference type="InterPro" id="IPR005829">
    <property type="entry name" value="Sugar_transporter_CS"/>
</dbReference>
<dbReference type="NCBIfam" id="TIGR00879">
    <property type="entry name" value="SP"/>
    <property type="match status" value="1"/>
</dbReference>
<evidence type="ECO:0000256" key="7">
    <source>
        <dbReference type="SAM" id="Coils"/>
    </source>
</evidence>
<evidence type="ECO:0000256" key="4">
    <source>
        <dbReference type="ARBA" id="ARBA00022692"/>
    </source>
</evidence>
<dbReference type="InterPro" id="IPR036259">
    <property type="entry name" value="MFS_trans_sf"/>
</dbReference>
<evidence type="ECO:0000256" key="8">
    <source>
        <dbReference type="SAM" id="Phobius"/>
    </source>
</evidence>
<gene>
    <name evidence="10" type="ORF">FGIG_01451</name>
</gene>
<feature type="transmembrane region" description="Helical" evidence="8">
    <location>
        <begin position="580"/>
        <end position="599"/>
    </location>
</feature>
<evidence type="ECO:0000256" key="1">
    <source>
        <dbReference type="ARBA" id="ARBA00004651"/>
    </source>
</evidence>
<evidence type="ECO:0000259" key="9">
    <source>
        <dbReference type="PROSITE" id="PS50850"/>
    </source>
</evidence>
<feature type="transmembrane region" description="Helical" evidence="8">
    <location>
        <begin position="156"/>
        <end position="175"/>
    </location>
</feature>
<dbReference type="GO" id="GO:0005353">
    <property type="term" value="F:fructose transmembrane transporter activity"/>
    <property type="evidence" value="ECO:0007669"/>
    <property type="project" value="UniProtKB-ARBA"/>
</dbReference>
<feature type="transmembrane region" description="Helical" evidence="8">
    <location>
        <begin position="187"/>
        <end position="208"/>
    </location>
</feature>
<dbReference type="OrthoDB" id="6268835at2759"/>
<dbReference type="AlphaFoldDB" id="A0A504Z156"/>
<sequence>MVFCSDSGVTPVLILTVFVTCFGSSFVIGYNLGIMNLPGEPCNPLQVVKNFTSKYIKDAPSPAFMYALVSAVFVVAGAIGSFSSGILAESLGRRNTLLMNNAFSIAGAILTGPCVVAESPALLYVGRVVTGFNAGISMGVASLYLTEVSPRDIRGAVGACHQLAVTIGITVAYILTLDQVLNTETLWPLAVGLGAVPAAISMFLLPICPESPRFLFTNKKNEYEARKAFVKMNSKEDVDMFIGELREEMETAQQQPKFKFSQIFTRRDLRMPILLACLIQVQQQLSGINAVITYSSTMLRTAGLANDKIQYCVVGIGAFNVVVTVISVSLLERTGRRQLLLWPAIVLSLSLLVLTITVTLASQLPDGNGAKTLGIVSAVFIFVYIGAFAIGLGPVPGLIVSELFRQEPRAAAYALSQGIQWLSNLLVLISYPSIDNAGVTPMLVLTVFITTFGSSGLVGYNTGVLNLPGDNIKNFISRFVQGGPGADFMYALVSAIFVVAGAIGSFSSGVMAEKLGRRNTLLMNNAIAIIGAVISGPCVFARSPALLYVGRVVTGFNAGITLGVASLYLTEISPRDIRGAIGACHQLALTLGILIAYILTLDVVLNTETLWPVAVGLSGVPAAISMFVLPFCPESPRFLFMNKGNEHGARKAFVKLNSKEDVDMFIEELKEEMEAAKRRSKFKCGQIFTAKDLRMPVLLACLIQVQQQLSGINAAAIGGYSFLIFLVFVVACWIVFFLYLPETKNRTFDDVAEELATPHIVVGKNHSHKEKSSMQLFTRQNFADETQFRA</sequence>
<protein>
    <submittedName>
        <fullName evidence="10">Solute carrier family 2 facilitated glucose</fullName>
    </submittedName>
</protein>
<feature type="transmembrane region" description="Helical" evidence="8">
    <location>
        <begin position="443"/>
        <end position="460"/>
    </location>
</feature>
<dbReference type="InterPro" id="IPR020846">
    <property type="entry name" value="MFS_dom"/>
</dbReference>
<feature type="domain" description="Major facilitator superfamily (MFS) profile" evidence="9">
    <location>
        <begin position="17"/>
        <end position="471"/>
    </location>
</feature>
<feature type="transmembrane region" description="Helical" evidence="8">
    <location>
        <begin position="522"/>
        <end position="542"/>
    </location>
</feature>
<evidence type="ECO:0000256" key="2">
    <source>
        <dbReference type="ARBA" id="ARBA00022448"/>
    </source>
</evidence>
<keyword evidence="2" id="KW-0813">Transport</keyword>
<accession>A0A504Z156</accession>
<dbReference type="PROSITE" id="PS50850">
    <property type="entry name" value="MFS"/>
    <property type="match status" value="1"/>
</dbReference>
<keyword evidence="3" id="KW-1003">Cell membrane</keyword>
<feature type="transmembrane region" description="Helical" evidence="8">
    <location>
        <begin position="309"/>
        <end position="328"/>
    </location>
</feature>
<evidence type="ECO:0000256" key="6">
    <source>
        <dbReference type="ARBA" id="ARBA00023136"/>
    </source>
</evidence>
<evidence type="ECO:0000256" key="5">
    <source>
        <dbReference type="ARBA" id="ARBA00022989"/>
    </source>
</evidence>
<feature type="transmembrane region" description="Helical" evidence="8">
    <location>
        <begin position="611"/>
        <end position="632"/>
    </location>
</feature>
<feature type="transmembrane region" description="Helical" evidence="8">
    <location>
        <begin position="98"/>
        <end position="118"/>
    </location>
</feature>
<keyword evidence="6 8" id="KW-0472">Membrane</keyword>
<dbReference type="PROSITE" id="PS00217">
    <property type="entry name" value="SUGAR_TRANSPORT_2"/>
    <property type="match status" value="2"/>
</dbReference>
<dbReference type="PANTHER" id="PTHR23503:SF8">
    <property type="entry name" value="FACILITATED GLUCOSE TRANSPORTER PROTEIN 1"/>
    <property type="match status" value="1"/>
</dbReference>
<dbReference type="EMBL" id="SUNJ01002215">
    <property type="protein sequence ID" value="TPP66151.1"/>
    <property type="molecule type" value="Genomic_DNA"/>
</dbReference>
<dbReference type="PRINTS" id="PR00171">
    <property type="entry name" value="SUGRTRNSPORT"/>
</dbReference>
<dbReference type="STRING" id="46835.A0A504Z156"/>
<dbReference type="PANTHER" id="PTHR23503">
    <property type="entry name" value="SOLUTE CARRIER FAMILY 2"/>
    <property type="match status" value="1"/>
</dbReference>
<dbReference type="Gene3D" id="1.20.1250.20">
    <property type="entry name" value="MFS general substrate transporter like domains"/>
    <property type="match status" value="3"/>
</dbReference>
<feature type="transmembrane region" description="Helical" evidence="8">
    <location>
        <begin position="340"/>
        <end position="361"/>
    </location>
</feature>
<dbReference type="InterPro" id="IPR003663">
    <property type="entry name" value="Sugar/inositol_transpt"/>
</dbReference>
<keyword evidence="4 8" id="KW-0812">Transmembrane</keyword>
<keyword evidence="11" id="KW-1185">Reference proteome</keyword>
<feature type="transmembrane region" description="Helical" evidence="8">
    <location>
        <begin position="124"/>
        <end position="144"/>
    </location>
</feature>